<reference evidence="2 3" key="1">
    <citation type="submission" date="2014-04" db="EMBL/GenBank/DDBJ databases">
        <authorList>
            <consortium name="DOE Joint Genome Institute"/>
            <person name="Kuo A."/>
            <person name="Kohler A."/>
            <person name="Jargeat P."/>
            <person name="Nagy L.G."/>
            <person name="Floudas D."/>
            <person name="Copeland A."/>
            <person name="Barry K.W."/>
            <person name="Cichocki N."/>
            <person name="Veneault-Fourrey C."/>
            <person name="LaButti K."/>
            <person name="Lindquist E.A."/>
            <person name="Lipzen A."/>
            <person name="Lundell T."/>
            <person name="Morin E."/>
            <person name="Murat C."/>
            <person name="Sun H."/>
            <person name="Tunlid A."/>
            <person name="Henrissat B."/>
            <person name="Grigoriev I.V."/>
            <person name="Hibbett D.S."/>
            <person name="Martin F."/>
            <person name="Nordberg H.P."/>
            <person name="Cantor M.N."/>
            <person name="Hua S.X."/>
        </authorList>
    </citation>
    <scope>NUCLEOTIDE SEQUENCE [LARGE SCALE GENOMIC DNA]</scope>
    <source>
        <strain evidence="2 3">Ve08.2h10</strain>
    </source>
</reference>
<keyword evidence="3" id="KW-1185">Reference proteome</keyword>
<dbReference type="InParanoid" id="A0A0D0E2B4"/>
<evidence type="ECO:0000256" key="1">
    <source>
        <dbReference type="SAM" id="SignalP"/>
    </source>
</evidence>
<protein>
    <recommendedName>
        <fullName evidence="4">Secreted protein</fullName>
    </recommendedName>
</protein>
<keyword evidence="1" id="KW-0732">Signal</keyword>
<accession>A0A0D0E2B4</accession>
<name>A0A0D0E2B4_9AGAM</name>
<sequence length="76" mass="8445">MSTFVFLLRILCKLVSLFVKPPCGMDGSVTSDYCATQQSGTLFGTLRVSSPSQLCMHAVIRLPGRRNICTNRHRQV</sequence>
<evidence type="ECO:0000313" key="2">
    <source>
        <dbReference type="EMBL" id="KIK94679.1"/>
    </source>
</evidence>
<evidence type="ECO:0008006" key="4">
    <source>
        <dbReference type="Google" id="ProtNLM"/>
    </source>
</evidence>
<gene>
    <name evidence="2" type="ORF">PAXRUDRAFT_431747</name>
</gene>
<organism evidence="2 3">
    <name type="scientific">Paxillus rubicundulus Ve08.2h10</name>
    <dbReference type="NCBI Taxonomy" id="930991"/>
    <lineage>
        <taxon>Eukaryota</taxon>
        <taxon>Fungi</taxon>
        <taxon>Dikarya</taxon>
        <taxon>Basidiomycota</taxon>
        <taxon>Agaricomycotina</taxon>
        <taxon>Agaricomycetes</taxon>
        <taxon>Agaricomycetidae</taxon>
        <taxon>Boletales</taxon>
        <taxon>Paxilineae</taxon>
        <taxon>Paxillaceae</taxon>
        <taxon>Paxillus</taxon>
    </lineage>
</organism>
<dbReference type="HOGENOM" id="CLU_2655205_0_0_1"/>
<dbReference type="EMBL" id="KN825091">
    <property type="protein sequence ID" value="KIK94679.1"/>
    <property type="molecule type" value="Genomic_DNA"/>
</dbReference>
<proteinExistence type="predicted"/>
<feature type="signal peptide" evidence="1">
    <location>
        <begin position="1"/>
        <end position="17"/>
    </location>
</feature>
<dbReference type="Proteomes" id="UP000054538">
    <property type="component" value="Unassembled WGS sequence"/>
</dbReference>
<feature type="chain" id="PRO_5002209384" description="Secreted protein" evidence="1">
    <location>
        <begin position="18"/>
        <end position="76"/>
    </location>
</feature>
<evidence type="ECO:0000313" key="3">
    <source>
        <dbReference type="Proteomes" id="UP000054538"/>
    </source>
</evidence>
<reference evidence="3" key="2">
    <citation type="submission" date="2015-01" db="EMBL/GenBank/DDBJ databases">
        <title>Evolutionary Origins and Diversification of the Mycorrhizal Mutualists.</title>
        <authorList>
            <consortium name="DOE Joint Genome Institute"/>
            <consortium name="Mycorrhizal Genomics Consortium"/>
            <person name="Kohler A."/>
            <person name="Kuo A."/>
            <person name="Nagy L.G."/>
            <person name="Floudas D."/>
            <person name="Copeland A."/>
            <person name="Barry K.W."/>
            <person name="Cichocki N."/>
            <person name="Veneault-Fourrey C."/>
            <person name="LaButti K."/>
            <person name="Lindquist E.A."/>
            <person name="Lipzen A."/>
            <person name="Lundell T."/>
            <person name="Morin E."/>
            <person name="Murat C."/>
            <person name="Riley R."/>
            <person name="Ohm R."/>
            <person name="Sun H."/>
            <person name="Tunlid A."/>
            <person name="Henrissat B."/>
            <person name="Grigoriev I.V."/>
            <person name="Hibbett D.S."/>
            <person name="Martin F."/>
        </authorList>
    </citation>
    <scope>NUCLEOTIDE SEQUENCE [LARGE SCALE GENOMIC DNA]</scope>
    <source>
        <strain evidence="3">Ve08.2h10</strain>
    </source>
</reference>
<dbReference type="AlphaFoldDB" id="A0A0D0E2B4"/>